<dbReference type="InterPro" id="IPR007844">
    <property type="entry name" value="AsmA"/>
</dbReference>
<proteinExistence type="predicted"/>
<reference evidence="2 3" key="1">
    <citation type="submission" date="2019-11" db="EMBL/GenBank/DDBJ databases">
        <title>Type strains purchased from KCTC, JCM and DSMZ.</title>
        <authorList>
            <person name="Lu H."/>
        </authorList>
    </citation>
    <scope>NUCLEOTIDE SEQUENCE [LARGE SCALE GENOMIC DNA]</scope>
    <source>
        <strain evidence="2 3">DSM 103461</strain>
    </source>
</reference>
<dbReference type="EMBL" id="WNKW01000001">
    <property type="protein sequence ID" value="MTW32217.1"/>
    <property type="molecule type" value="Genomic_DNA"/>
</dbReference>
<dbReference type="InterPro" id="IPR052894">
    <property type="entry name" value="AsmA-related"/>
</dbReference>
<name>A0ABW9SNF6_9BURK</name>
<dbReference type="PANTHER" id="PTHR30441:SF9">
    <property type="entry name" value="ASMA FAMILY PROTEIN YHJG"/>
    <property type="match status" value="1"/>
</dbReference>
<dbReference type="PANTHER" id="PTHR30441">
    <property type="entry name" value="DUF748 DOMAIN-CONTAINING PROTEIN"/>
    <property type="match status" value="1"/>
</dbReference>
<protein>
    <submittedName>
        <fullName evidence="2">AsmA family protein</fullName>
    </submittedName>
</protein>
<organism evidence="2 3">
    <name type="scientific">Pseudoduganella danionis</name>
    <dbReference type="NCBI Taxonomy" id="1890295"/>
    <lineage>
        <taxon>Bacteria</taxon>
        <taxon>Pseudomonadati</taxon>
        <taxon>Pseudomonadota</taxon>
        <taxon>Betaproteobacteria</taxon>
        <taxon>Burkholderiales</taxon>
        <taxon>Oxalobacteraceae</taxon>
        <taxon>Telluria group</taxon>
        <taxon>Pseudoduganella</taxon>
    </lineage>
</organism>
<sequence>MPLRRRTVLLLAAPLILAVLLALAVLVLNTADWNRARPWLNEKISLALQRPFAIRGDLTLSWAWPAAGARPPGWRAYLPMPRLLARDLHLANPASMAEQRELASVASALIEIELLPLLQQRIAVPLLRLEQPQLHLLRRADGQHNWNFAPPRESSAWRLELGTLQLGNGQLQLHDAVQQIELTASMQTLDHDALYGVAWQMQGHWKQQPVEGQGKAGAVLGLREQNRPYPLEAVLDVGGSRMAVSGTLTRPASLTSLDLQLSLSGPSMARLYALTGVLLPETPPFSTSGHLHGELGAHASRWHYQNFIGRVGQSDIAGNLEYRYGTALPRPQLTGAVQARLLRLSDLGPLIGADSNRSKQERGVAPVQPGNKVLPVEAFRKARWTALDADVHFTAGRITRDKDLPISQVDTRILMRDGVLSLEPLQFEIAGGSFNASLKLDGSGRKLADAIAADLTAHARHLHLKQLFPRIEAMQATVGEVNAEVALNAQGNSVAELLGASNGELRAVVSKGSISKLLLEEMGLNLGSVVLTKLVGDKQVQLNCLISDFTVRNGLMQTRLFAADTTDARIDVDGQVSLRNEQLNLTLRPEAKGVRIISLRAPIYLRGSFKQPDISIDKKVLALRAGGALALAVVAPVTAILPLMTSGSSDDADCAALLAARRPPVPSRNVR</sequence>
<dbReference type="Proteomes" id="UP000735592">
    <property type="component" value="Unassembled WGS sequence"/>
</dbReference>
<evidence type="ECO:0000313" key="3">
    <source>
        <dbReference type="Proteomes" id="UP000735592"/>
    </source>
</evidence>
<evidence type="ECO:0000313" key="2">
    <source>
        <dbReference type="EMBL" id="MTW32217.1"/>
    </source>
</evidence>
<feature type="domain" description="AsmA" evidence="1">
    <location>
        <begin position="179"/>
        <end position="559"/>
    </location>
</feature>
<dbReference type="Pfam" id="PF05170">
    <property type="entry name" value="AsmA"/>
    <property type="match status" value="1"/>
</dbReference>
<keyword evidence="3" id="KW-1185">Reference proteome</keyword>
<comment type="caution">
    <text evidence="2">The sequence shown here is derived from an EMBL/GenBank/DDBJ whole genome shotgun (WGS) entry which is preliminary data.</text>
</comment>
<gene>
    <name evidence="2" type="ORF">GM655_05165</name>
</gene>
<evidence type="ECO:0000259" key="1">
    <source>
        <dbReference type="Pfam" id="PF05170"/>
    </source>
</evidence>
<accession>A0ABW9SNF6</accession>
<dbReference type="RefSeq" id="WP_155433512.1">
    <property type="nucleotide sequence ID" value="NZ_JBHLXK010000003.1"/>
</dbReference>